<keyword evidence="3" id="KW-1133">Transmembrane helix</keyword>
<dbReference type="InterPro" id="IPR002035">
    <property type="entry name" value="VWF_A"/>
</dbReference>
<dbReference type="SUPFAM" id="SSF53300">
    <property type="entry name" value="vWA-like"/>
    <property type="match status" value="1"/>
</dbReference>
<feature type="transmembrane region" description="Helical" evidence="3">
    <location>
        <begin position="108"/>
        <end position="126"/>
    </location>
</feature>
<dbReference type="InterPro" id="IPR019734">
    <property type="entry name" value="TPR_rpt"/>
</dbReference>
<dbReference type="AlphaFoldDB" id="A0A858RQ50"/>
<evidence type="ECO:0000256" key="2">
    <source>
        <dbReference type="SAM" id="MobiDB-lite"/>
    </source>
</evidence>
<dbReference type="KEGG" id="luo:HHL09_20445"/>
<accession>A0A858RQ50</accession>
<evidence type="ECO:0000256" key="3">
    <source>
        <dbReference type="SAM" id="Phobius"/>
    </source>
</evidence>
<dbReference type="PROSITE" id="PS50234">
    <property type="entry name" value="VWFA"/>
    <property type="match status" value="1"/>
</dbReference>
<keyword evidence="1" id="KW-0802">TPR repeat</keyword>
<dbReference type="RefSeq" id="WP_169456495.1">
    <property type="nucleotide sequence ID" value="NZ_CP051774.1"/>
</dbReference>
<dbReference type="Pfam" id="PF12450">
    <property type="entry name" value="vWF_A"/>
    <property type="match status" value="1"/>
</dbReference>
<dbReference type="InterPro" id="IPR036465">
    <property type="entry name" value="vWFA_dom_sf"/>
</dbReference>
<keyword evidence="6" id="KW-1185">Reference proteome</keyword>
<dbReference type="InterPro" id="IPR022156">
    <property type="entry name" value="Uncharacterised_YfbK_N"/>
</dbReference>
<evidence type="ECO:0000313" key="6">
    <source>
        <dbReference type="Proteomes" id="UP000501812"/>
    </source>
</evidence>
<protein>
    <submittedName>
        <fullName evidence="5">DUF3520 domain-containing protein</fullName>
    </submittedName>
</protein>
<sequence>MNDESDKPLSPPGDDALEARIVAWVLGEASSFEAAELEKLCAADPALRRFEQRIRDLHGLIGEDVKAGTDRDWRLPEAKRAKVTDLLGTDIVRLVPAKSADRYFRRRILLAAAACLMISVVAYSTFGTKNQKPEASLALQVSSNAPSDRVEPLRKSDVAKEEAGAVADEGALALNDAASAVRGIQPMTRAAGPAKPASLPSQEQSQILAKAKKSLSGGVGGAGGVAGADSFAGAAPAEADSLASNTELSRGQETFGRNLRGMADDSGNAPMNTDLAAVAEGPAAMPEAESAPADVRLKELADLDQERTASAPVSPAVPAVTPMAPGMAAGKDVESDRTAGQTDPQLGLNFLSSSDTTGAPADFFDLRRMGEVEEGLKVAPQPGMRLGGYLSYDSAEPPTSPFSMDSEALDRLARNAPGMDAPSDAPIPPTGGTAFESRETPSVTPIPAEQPVGEVTRSLEGTEELRKRGKYGEIRQIADAALAADPNNAEAKRLKESLGDPIATNPELSYQTEEQKDKTRRSLYTAEGFYNLGKYDEATRAYEDVLRVDPFNKAARRGMERATVAKSDYYRAAYDHTRAELLAQVDEAWETSVPPMKEGSKELKEKALKAESGAYSGLAQEEMIRRQNAVVFSDKIRDEGRQAYADGNYQLAVDKYKEALQELPDAPVVKDRRDYLGLLLADGASALGEQYAKTGDKAKTRELALGILAVDPGNAVAKALLLEEKPKPEEKSDETSATAQPFSTFSLHVSDASFKLAKAALERGELPDPASIRPEEFYNAFDYGDPAPGRGEPVACLLEQCANPITPQRNLVRIAVRAGSAGRGQSTPLNLTLLLDSSGSMEREDRHQGMTMAVRQLAGLLKEGDSVSVIGFSRQPRLLVDRLPGARAKELNVLLAQTPSEGGTNLEEGLKLAEELAKRQFNAAAQNRIVLFTDGAANLGDAEPETLQAKIEAMRQDGIAFDAAGFGTDGLNDKLLERLTRNGNGRYYIVDRPEDADANFAKQLAGAFRPAAENVKVQVRFNPARVGKYKLIGFEEHRLNKEDFRNDAVDAAEMAAEEAGNALYQIEPLPGGEGEIGEVSVRFRDAASGQMVERTWAIPYEAQAPAFDLASPSIQLAGLSAFAAEKLRQTPTAASIDFQQLGPIFAKVKARYPNSQAVSDLGAMIGKLK</sequence>
<proteinExistence type="predicted"/>
<dbReference type="EMBL" id="CP051774">
    <property type="protein sequence ID" value="QJE98053.1"/>
    <property type="molecule type" value="Genomic_DNA"/>
</dbReference>
<evidence type="ECO:0000259" key="4">
    <source>
        <dbReference type="PROSITE" id="PS50234"/>
    </source>
</evidence>
<feature type="compositionally biased region" description="Polar residues" evidence="2">
    <location>
        <begin position="338"/>
        <end position="354"/>
    </location>
</feature>
<feature type="region of interest" description="Disordered" evidence="2">
    <location>
        <begin position="328"/>
        <end position="354"/>
    </location>
</feature>
<dbReference type="SMART" id="SM00327">
    <property type="entry name" value="VWA"/>
    <property type="match status" value="1"/>
</dbReference>
<reference evidence="5 6" key="1">
    <citation type="submission" date="2020-04" db="EMBL/GenBank/DDBJ databases">
        <title>Luteolibacter sp. G-1-1-1 isolated from soil.</title>
        <authorList>
            <person name="Dahal R.H."/>
        </authorList>
    </citation>
    <scope>NUCLEOTIDE SEQUENCE [LARGE SCALE GENOMIC DNA]</scope>
    <source>
        <strain evidence="5 6">G-1-1-1</strain>
    </source>
</reference>
<dbReference type="Proteomes" id="UP000501812">
    <property type="component" value="Chromosome"/>
</dbReference>
<dbReference type="Gene3D" id="1.25.40.10">
    <property type="entry name" value="Tetratricopeptide repeat domain"/>
    <property type="match status" value="2"/>
</dbReference>
<feature type="repeat" description="TPR" evidence="1">
    <location>
        <begin position="519"/>
        <end position="552"/>
    </location>
</feature>
<dbReference type="SUPFAM" id="SSF48452">
    <property type="entry name" value="TPR-like"/>
    <property type="match status" value="2"/>
</dbReference>
<dbReference type="Pfam" id="PF12034">
    <property type="entry name" value="YfbK_C"/>
    <property type="match status" value="1"/>
</dbReference>
<dbReference type="InterPro" id="IPR011990">
    <property type="entry name" value="TPR-like_helical_dom_sf"/>
</dbReference>
<organism evidence="5 6">
    <name type="scientific">Luteolibacter luteus</name>
    <dbReference type="NCBI Taxonomy" id="2728835"/>
    <lineage>
        <taxon>Bacteria</taxon>
        <taxon>Pseudomonadati</taxon>
        <taxon>Verrucomicrobiota</taxon>
        <taxon>Verrucomicrobiia</taxon>
        <taxon>Verrucomicrobiales</taxon>
        <taxon>Verrucomicrobiaceae</taxon>
        <taxon>Luteolibacter</taxon>
    </lineage>
</organism>
<feature type="region of interest" description="Disordered" evidence="2">
    <location>
        <begin position="416"/>
        <end position="449"/>
    </location>
</feature>
<keyword evidence="3" id="KW-0812">Transmembrane</keyword>
<evidence type="ECO:0000313" key="5">
    <source>
        <dbReference type="EMBL" id="QJE98053.1"/>
    </source>
</evidence>
<name>A0A858RQ50_9BACT</name>
<keyword evidence="3" id="KW-0472">Membrane</keyword>
<dbReference type="Gene3D" id="3.40.50.410">
    <property type="entry name" value="von Willebrand factor, type A domain"/>
    <property type="match status" value="1"/>
</dbReference>
<dbReference type="PROSITE" id="PS50005">
    <property type="entry name" value="TPR"/>
    <property type="match status" value="1"/>
</dbReference>
<evidence type="ECO:0000256" key="1">
    <source>
        <dbReference type="PROSITE-ProRule" id="PRU00339"/>
    </source>
</evidence>
<dbReference type="Pfam" id="PF13519">
    <property type="entry name" value="VWA_2"/>
    <property type="match status" value="1"/>
</dbReference>
<gene>
    <name evidence="5" type="ORF">HHL09_20445</name>
</gene>
<feature type="domain" description="VWFA" evidence="4">
    <location>
        <begin position="830"/>
        <end position="1004"/>
    </location>
</feature>
<dbReference type="InterPro" id="IPR021908">
    <property type="entry name" value="YfbK_C"/>
</dbReference>